<keyword evidence="3 6" id="KW-0032">Aminotransferase</keyword>
<protein>
    <recommendedName>
        <fullName evidence="6">Histidinol-phosphate aminotransferase</fullName>
        <ecNumber evidence="6">2.6.1.9</ecNumber>
    </recommendedName>
    <alternativeName>
        <fullName evidence="6">Imidazole acetol-phosphate transaminase</fullName>
    </alternativeName>
</protein>
<dbReference type="SUPFAM" id="SSF53383">
    <property type="entry name" value="PLP-dependent transferases"/>
    <property type="match status" value="1"/>
</dbReference>
<keyword evidence="6" id="KW-0028">Amino-acid biosynthesis</keyword>
<dbReference type="OrthoDB" id="9813612at2"/>
<feature type="domain" description="Aminotransferase class I/classII large" evidence="7">
    <location>
        <begin position="32"/>
        <end position="354"/>
    </location>
</feature>
<comment type="catalytic activity">
    <reaction evidence="6">
        <text>L-histidinol phosphate + 2-oxoglutarate = 3-(imidazol-4-yl)-2-oxopropyl phosphate + L-glutamate</text>
        <dbReference type="Rhea" id="RHEA:23744"/>
        <dbReference type="ChEBI" id="CHEBI:16810"/>
        <dbReference type="ChEBI" id="CHEBI:29985"/>
        <dbReference type="ChEBI" id="CHEBI:57766"/>
        <dbReference type="ChEBI" id="CHEBI:57980"/>
        <dbReference type="EC" id="2.6.1.9"/>
    </reaction>
</comment>
<dbReference type="EMBL" id="QSLN01000026">
    <property type="protein sequence ID" value="RDV80933.1"/>
    <property type="molecule type" value="Genomic_DNA"/>
</dbReference>
<dbReference type="InterPro" id="IPR005861">
    <property type="entry name" value="HisP_aminotrans"/>
</dbReference>
<evidence type="ECO:0000256" key="5">
    <source>
        <dbReference type="ARBA" id="ARBA00022898"/>
    </source>
</evidence>
<comment type="similarity">
    <text evidence="6">Belongs to the class-II pyridoxal-phosphate-dependent aminotransferase family. Histidinol-phosphate aminotransferase subfamily.</text>
</comment>
<dbReference type="Proteomes" id="UP000256329">
    <property type="component" value="Unassembled WGS sequence"/>
</dbReference>
<evidence type="ECO:0000256" key="2">
    <source>
        <dbReference type="ARBA" id="ARBA00011738"/>
    </source>
</evidence>
<dbReference type="PANTHER" id="PTHR43643">
    <property type="entry name" value="HISTIDINOL-PHOSPHATE AMINOTRANSFERASE 2"/>
    <property type="match status" value="1"/>
</dbReference>
<comment type="subunit">
    <text evidence="2 6">Homodimer.</text>
</comment>
<dbReference type="HAMAP" id="MF_01023">
    <property type="entry name" value="HisC_aminotrans_2"/>
    <property type="match status" value="1"/>
</dbReference>
<evidence type="ECO:0000313" key="8">
    <source>
        <dbReference type="EMBL" id="RDV80933.1"/>
    </source>
</evidence>
<dbReference type="InterPro" id="IPR004839">
    <property type="entry name" value="Aminotransferase_I/II_large"/>
</dbReference>
<dbReference type="InterPro" id="IPR050106">
    <property type="entry name" value="HistidinolP_aminotransfase"/>
</dbReference>
<evidence type="ECO:0000259" key="7">
    <source>
        <dbReference type="Pfam" id="PF00155"/>
    </source>
</evidence>
<dbReference type="Pfam" id="PF00155">
    <property type="entry name" value="Aminotran_1_2"/>
    <property type="match status" value="1"/>
</dbReference>
<keyword evidence="4 6" id="KW-0808">Transferase</keyword>
<dbReference type="Gene3D" id="3.40.640.10">
    <property type="entry name" value="Type I PLP-dependent aspartate aminotransferase-like (Major domain)"/>
    <property type="match status" value="1"/>
</dbReference>
<dbReference type="EC" id="2.6.1.9" evidence="6"/>
<dbReference type="InterPro" id="IPR015424">
    <property type="entry name" value="PyrdxlP-dep_Trfase"/>
</dbReference>
<dbReference type="NCBIfam" id="TIGR01141">
    <property type="entry name" value="hisC"/>
    <property type="match status" value="1"/>
</dbReference>
<evidence type="ECO:0000313" key="9">
    <source>
        <dbReference type="Proteomes" id="UP000256329"/>
    </source>
</evidence>
<gene>
    <name evidence="6" type="primary">hisC</name>
    <name evidence="8" type="ORF">DXX99_10125</name>
</gene>
<dbReference type="AlphaFoldDB" id="A0A3D8P3B4"/>
<keyword evidence="6" id="KW-0368">Histidine biosynthesis</keyword>
<reference evidence="8 9" key="1">
    <citation type="submission" date="2018-08" db="EMBL/GenBank/DDBJ databases">
        <title>Form III RuBisCO-mediated autotrophy in Thermodesulfobium bacteria.</title>
        <authorList>
            <person name="Toshchakov S.V."/>
            <person name="Kublanov I.V."/>
            <person name="Frolov E."/>
            <person name="Bonch-Osmolovskaya E.A."/>
            <person name="Tourova T.P."/>
            <person name="Chernych N.A."/>
            <person name="Lebedinsky A.V."/>
        </authorList>
    </citation>
    <scope>NUCLEOTIDE SEQUENCE [LARGE SCALE GENOMIC DNA]</scope>
    <source>
        <strain evidence="8 9">SR</strain>
    </source>
</reference>
<evidence type="ECO:0000256" key="4">
    <source>
        <dbReference type="ARBA" id="ARBA00022679"/>
    </source>
</evidence>
<dbReference type="PANTHER" id="PTHR43643:SF3">
    <property type="entry name" value="HISTIDINOL-PHOSPHATE AMINOTRANSFERASE"/>
    <property type="match status" value="1"/>
</dbReference>
<evidence type="ECO:0000256" key="6">
    <source>
        <dbReference type="HAMAP-Rule" id="MF_01023"/>
    </source>
</evidence>
<dbReference type="UniPathway" id="UPA00031">
    <property type="reaction ID" value="UER00012"/>
</dbReference>
<comment type="pathway">
    <text evidence="6">Amino-acid biosynthesis; L-histidine biosynthesis; L-histidine from 5-phospho-alpha-D-ribose 1-diphosphate: step 7/9.</text>
</comment>
<dbReference type="Gene3D" id="3.90.1150.10">
    <property type="entry name" value="Aspartate Aminotransferase, domain 1"/>
    <property type="match status" value="1"/>
</dbReference>
<keyword evidence="9" id="KW-1185">Reference proteome</keyword>
<feature type="modified residue" description="N6-(pyridoxal phosphate)lysine" evidence="6">
    <location>
        <position position="223"/>
    </location>
</feature>
<comment type="caution">
    <text evidence="8">The sequence shown here is derived from an EMBL/GenBank/DDBJ whole genome shotgun (WGS) entry which is preliminary data.</text>
</comment>
<dbReference type="GO" id="GO:0004400">
    <property type="term" value="F:histidinol-phosphate transaminase activity"/>
    <property type="evidence" value="ECO:0007669"/>
    <property type="project" value="UniProtKB-UniRule"/>
</dbReference>
<name>A0A3D8P3B4_9THEO</name>
<evidence type="ECO:0000256" key="1">
    <source>
        <dbReference type="ARBA" id="ARBA00001933"/>
    </source>
</evidence>
<dbReference type="GO" id="GO:0030170">
    <property type="term" value="F:pyridoxal phosphate binding"/>
    <property type="evidence" value="ECO:0007669"/>
    <property type="project" value="InterPro"/>
</dbReference>
<dbReference type="InterPro" id="IPR015421">
    <property type="entry name" value="PyrdxlP-dep_Trfase_major"/>
</dbReference>
<organism evidence="8 9">
    <name type="scientific">Ammonifex thiophilus</name>
    <dbReference type="NCBI Taxonomy" id="444093"/>
    <lineage>
        <taxon>Bacteria</taxon>
        <taxon>Bacillati</taxon>
        <taxon>Bacillota</taxon>
        <taxon>Clostridia</taxon>
        <taxon>Thermoanaerobacterales</taxon>
        <taxon>Thermoanaerobacteraceae</taxon>
        <taxon>Ammonifex</taxon>
    </lineage>
</organism>
<dbReference type="GO" id="GO:0000105">
    <property type="term" value="P:L-histidine biosynthetic process"/>
    <property type="evidence" value="ECO:0007669"/>
    <property type="project" value="UniProtKB-UniRule"/>
</dbReference>
<sequence length="363" mass="40527">MAVKVRPELSQVEIYRPGKPIEEVKRELGLEEVVKLASNENPLGPSPKATAALRKLDQWHLYPEGSSYELRQALGKKLGVDPDSIIVGCGSSEVIQMLSLALLGTGDEVIIPVPTFPRYEPLARLMGAHPVKVPLKDYRIDVEAVARALSPRTKLVYLCNPNNPTGTIVTREEVEWFLEKAGEGILTVLDEAYCEYVTSPAYPDGLDFLRRGYNVVVLRTFSKIYGLAGLRIGYGVAPKELVAELHRVREPFNVSSAAQVAALAALEDEEFVALSRRVNEEGKHFLYRELEKRGIAYVPTEANFLLFDAGRDEREVFRRMLRQGVIIRGGMGYPTHLRVTIGTLEQNRRFLEALDKALELKGV</sequence>
<accession>A0A3D8P3B4</accession>
<comment type="cofactor">
    <cofactor evidence="1 6">
        <name>pyridoxal 5'-phosphate</name>
        <dbReference type="ChEBI" id="CHEBI:597326"/>
    </cofactor>
</comment>
<keyword evidence="5 6" id="KW-0663">Pyridoxal phosphate</keyword>
<dbReference type="InterPro" id="IPR015422">
    <property type="entry name" value="PyrdxlP-dep_Trfase_small"/>
</dbReference>
<proteinExistence type="inferred from homology"/>
<evidence type="ECO:0000256" key="3">
    <source>
        <dbReference type="ARBA" id="ARBA00022576"/>
    </source>
</evidence>
<dbReference type="RefSeq" id="WP_115793363.1">
    <property type="nucleotide sequence ID" value="NZ_QSLN01000026.1"/>
</dbReference>
<dbReference type="CDD" id="cd00609">
    <property type="entry name" value="AAT_like"/>
    <property type="match status" value="1"/>
</dbReference>